<dbReference type="EMBL" id="CP058559">
    <property type="protein sequence ID" value="QNO15914.1"/>
    <property type="molecule type" value="Genomic_DNA"/>
</dbReference>
<proteinExistence type="predicted"/>
<evidence type="ECO:0000259" key="4">
    <source>
        <dbReference type="PROSITE" id="PS51194"/>
    </source>
</evidence>
<dbReference type="GO" id="GO:0043138">
    <property type="term" value="F:3'-5' DNA helicase activity"/>
    <property type="evidence" value="ECO:0007669"/>
    <property type="project" value="TreeGrafter"/>
</dbReference>
<feature type="domain" description="Helicase ATP-binding" evidence="3">
    <location>
        <begin position="99"/>
        <end position="311"/>
    </location>
</feature>
<dbReference type="GO" id="GO:0036297">
    <property type="term" value="P:interstrand cross-link repair"/>
    <property type="evidence" value="ECO:0007669"/>
    <property type="project" value="TreeGrafter"/>
</dbReference>
<gene>
    <name evidence="5" type="ORF">HYG86_14625</name>
</gene>
<dbReference type="SMART" id="SM00487">
    <property type="entry name" value="DEXDc"/>
    <property type="match status" value="1"/>
</dbReference>
<keyword evidence="5" id="KW-0378">Hydrolase</keyword>
<sequence length="1582" mass="181980">MGLNPISASDSIVKKYLRYMETTFFINDKDYMKQFKKHISKPEHFAKGPYLDFSDSFELGKSINDLMAEGILSEEFQKLYINEPKLLSRSLYKHQELAIRKITDELNLVVSTGTGSGKTESFLLPIVNHLMKEKDDNNLSAGVRALVVYPMNALANDQMKRMRELFAAYPDITFGAYTGETEKDDVKGKAKYMALNNGQQPLPNEKISRNQMKDSPPQILITNYAMLEYLLLRPQDNVFFHGPHSDKWKYIVLDEAHTYTGATGIEVSMLLRRLKNTLSNNNKIKFILTSATLGDEDDNQEICDFASQLCAGAKFDTESIVRAFRYSYFNSKGSKKYPSEIYLELNNLIEENASLEKYKETITKFDSEFTSKSETVPNFLYDFIVQDNLYYEARRVLVNEPATLRNISNELSIKETELVAFVTVASKAEKDNIMLLDARYHMFVRALEGAYLTLGCHKDLSIIPREKTYVNGQEHKNYKISVCRYCGQIYIEATIEGSFLTQKKENEATEKNNFFMLIDGQNHESTDEDIIDTEEEQIYNLCGKCGKIEKANVLRSQMCHCGQAHVVKVKEPIDKKKTLKKCMSCGLQDTQGSVLRGFYLGQEAAASVIGSSLYEEIPSIHVEVLEQTHHYEDDFFGSLTSSTVSVKDVINKPTAKQLLVFSDSRQEAAYFASYFDFTYNNILRRRLFIEALKEVGEYSDEKGIEIKKAAIRLAALLEQHDIVESEISLKEAWKTILYEISSNDRNSLENLGLVSFEYQGFVAPQIGFYKGEEVQAIQRVLANSFKRDCMFDFPLAKEMLKSDKEYYTYKGLECTMSLTKIDKKNNYCKSWISNKNSNIRINYVEKTTGNNKKEINNFLEGVWQRIFLQQNQFYGGLVAKRPNEYIMDISKFKIRTPFTHKMQWYICDKCGKITVNNIKNICLAYRCEGKLTLCDFENEFANNHYRKQYLELDIFPMKVKEHTAQLSPESAKKYQEMFVKKDINVLSCSTTFEMGVDVGELETVFMKNMPPTPANYAQRAGRAGRRKDSVAYSLTFCRLSSHDLTYFNSPIKMIRGKIYPPKFKTENEKIVKRHINAAILAAFWRANTELFKDVGTFFDDDTYTCLLDFIKNLPELVKDYIEKFVPKEVVKQVKLWIEDLVHEDGILNKEYLVYKNELKELHDLKIEALSKSSAGESMGDYIKRIDFYVEKIKAENILAFLSKKNIIPKYGFPVDTVELVTSFDKGSLATNYTKTSKLRLQRDLMIAISEYAPGSEVIADGDMYTSQYIKRPTGQSKVWHQYDFGICPDKKCGHLNIKRHIAEQKEKYLQDCEICSEKVYKDNTFIIPEYGFIISPKVDKSTTKKPKKTYRGEIFYVGDKEEIIENENKEIKINNTIIKIKSTSNDELVVINTSDFYVCDTCGYAKVDEKFKEEFTNDKAGHKNPYGKPCNTKRLSKRTLGHKFKTDVAYISVRKFLDKEKALAVVYCLLEGISQYLGIERNDISGTLHYNKLDSGNWETNFILFDTVPGGAGHVRRIGEADNIKIERMLKKSLEVVKQCNCGEDSNGDSSCYSCLCNYYNQKHHDIIKRKYAIEFLEELLG</sequence>
<dbReference type="PANTHER" id="PTHR47957">
    <property type="entry name" value="ATP-DEPENDENT HELICASE HRQ1"/>
    <property type="match status" value="1"/>
</dbReference>
<dbReference type="PANTHER" id="PTHR47957:SF3">
    <property type="entry name" value="ATP-DEPENDENT HELICASE HRQ1"/>
    <property type="match status" value="1"/>
</dbReference>
<keyword evidence="6" id="KW-1185">Reference proteome</keyword>
<dbReference type="InterPro" id="IPR001650">
    <property type="entry name" value="Helicase_C-like"/>
</dbReference>
<dbReference type="SMART" id="SM00490">
    <property type="entry name" value="HELICc"/>
    <property type="match status" value="1"/>
</dbReference>
<dbReference type="GO" id="GO:0006289">
    <property type="term" value="P:nucleotide-excision repair"/>
    <property type="evidence" value="ECO:0007669"/>
    <property type="project" value="TreeGrafter"/>
</dbReference>
<dbReference type="Pfam" id="PF09369">
    <property type="entry name" value="MZB"/>
    <property type="match status" value="1"/>
</dbReference>
<dbReference type="PROSITE" id="PS51194">
    <property type="entry name" value="HELICASE_CTER"/>
    <property type="match status" value="1"/>
</dbReference>
<name>A0A7G9WB52_ALKCA</name>
<dbReference type="Gene3D" id="3.40.50.300">
    <property type="entry name" value="P-loop containing nucleotide triphosphate hydrolases"/>
    <property type="match status" value="2"/>
</dbReference>
<reference evidence="5 6" key="1">
    <citation type="submission" date="2020-07" db="EMBL/GenBank/DDBJ databases">
        <title>Alkalicella. sp. LB2 genome.</title>
        <authorList>
            <person name="Postec A."/>
            <person name="Quemeneur M."/>
        </authorList>
    </citation>
    <scope>NUCLEOTIDE SEQUENCE [LARGE SCALE GENOMIC DNA]</scope>
    <source>
        <strain evidence="5 6">LB2</strain>
    </source>
</reference>
<dbReference type="InterPro" id="IPR014001">
    <property type="entry name" value="Helicase_ATP-bd"/>
</dbReference>
<evidence type="ECO:0000313" key="5">
    <source>
        <dbReference type="EMBL" id="QNO15914.1"/>
    </source>
</evidence>
<dbReference type="GO" id="GO:0003676">
    <property type="term" value="F:nucleic acid binding"/>
    <property type="evidence" value="ECO:0007669"/>
    <property type="project" value="InterPro"/>
</dbReference>
<keyword evidence="2" id="KW-0067">ATP-binding</keyword>
<keyword evidence="1" id="KW-0547">Nucleotide-binding</keyword>
<dbReference type="PROSITE" id="PS51192">
    <property type="entry name" value="HELICASE_ATP_BIND_1"/>
    <property type="match status" value="1"/>
</dbReference>
<evidence type="ECO:0000256" key="2">
    <source>
        <dbReference type="ARBA" id="ARBA00022840"/>
    </source>
</evidence>
<organism evidence="5 6">
    <name type="scientific">Alkalicella caledoniensis</name>
    <dbReference type="NCBI Taxonomy" id="2731377"/>
    <lineage>
        <taxon>Bacteria</taxon>
        <taxon>Bacillati</taxon>
        <taxon>Bacillota</taxon>
        <taxon>Clostridia</taxon>
        <taxon>Eubacteriales</taxon>
        <taxon>Proteinivoracaceae</taxon>
        <taxon>Alkalicella</taxon>
    </lineage>
</organism>
<protein>
    <submittedName>
        <fullName evidence="5">DEAD/DEAH box helicase</fullName>
    </submittedName>
</protein>
<evidence type="ECO:0000313" key="6">
    <source>
        <dbReference type="Proteomes" id="UP000516160"/>
    </source>
</evidence>
<dbReference type="Pfam" id="PF00271">
    <property type="entry name" value="Helicase_C"/>
    <property type="match status" value="1"/>
</dbReference>
<dbReference type="InterPro" id="IPR018973">
    <property type="entry name" value="MZB"/>
</dbReference>
<dbReference type="Proteomes" id="UP000516160">
    <property type="component" value="Chromosome"/>
</dbReference>
<dbReference type="InterPro" id="IPR027417">
    <property type="entry name" value="P-loop_NTPase"/>
</dbReference>
<evidence type="ECO:0000256" key="1">
    <source>
        <dbReference type="ARBA" id="ARBA00022741"/>
    </source>
</evidence>
<dbReference type="InterPro" id="IPR011545">
    <property type="entry name" value="DEAD/DEAH_box_helicase_dom"/>
</dbReference>
<keyword evidence="5" id="KW-0347">Helicase</keyword>
<evidence type="ECO:0000259" key="3">
    <source>
        <dbReference type="PROSITE" id="PS51192"/>
    </source>
</evidence>
<dbReference type="CDD" id="cd17923">
    <property type="entry name" value="DEXHc_Hrq1-like"/>
    <property type="match status" value="1"/>
</dbReference>
<accession>A0A7G9WB52</accession>
<dbReference type="KEGG" id="acae:HYG86_14625"/>
<dbReference type="SUPFAM" id="SSF52540">
    <property type="entry name" value="P-loop containing nucleoside triphosphate hydrolases"/>
    <property type="match status" value="2"/>
</dbReference>
<dbReference type="Pfam" id="PF00270">
    <property type="entry name" value="DEAD"/>
    <property type="match status" value="1"/>
</dbReference>
<dbReference type="RefSeq" id="WP_213166313.1">
    <property type="nucleotide sequence ID" value="NZ_CP058559.1"/>
</dbReference>
<feature type="domain" description="Helicase C-terminal" evidence="4">
    <location>
        <begin position="914"/>
        <end position="1071"/>
    </location>
</feature>
<dbReference type="GO" id="GO:0005524">
    <property type="term" value="F:ATP binding"/>
    <property type="evidence" value="ECO:0007669"/>
    <property type="project" value="UniProtKB-KW"/>
</dbReference>